<dbReference type="GeneID" id="84589933"/>
<reference evidence="1" key="2">
    <citation type="submission" date="2025-08" db="UniProtKB">
        <authorList>
            <consortium name="RefSeq"/>
        </authorList>
    </citation>
    <scope>IDENTIFICATION</scope>
</reference>
<dbReference type="AlphaFoldDB" id="A0AAJ8DXF1"/>
<name>A0AAJ8DXF1_ASPNG</name>
<organism evidence="1">
    <name type="scientific">Aspergillus niger</name>
    <dbReference type="NCBI Taxonomy" id="5061"/>
    <lineage>
        <taxon>Eukaryota</taxon>
        <taxon>Fungi</taxon>
        <taxon>Dikarya</taxon>
        <taxon>Ascomycota</taxon>
        <taxon>Pezizomycotina</taxon>
        <taxon>Eurotiomycetes</taxon>
        <taxon>Eurotiomycetidae</taxon>
        <taxon>Eurotiales</taxon>
        <taxon>Aspergillaceae</taxon>
        <taxon>Aspergillus</taxon>
        <taxon>Aspergillus subgen. Circumdati</taxon>
    </lineage>
</organism>
<protein>
    <submittedName>
        <fullName evidence="1">Uncharacterized protein</fullName>
    </submittedName>
</protein>
<sequence length="206" mass="22162">MNRGDGTAVPCLWCRGIQIEWASEHLCPVAPARRYSGPDSRLRMIPMSIPTLPGMRQSQKIPNLQRALAGSAPITAPTQTVHVLGNGPRGVEEGSSLRPVRMRVSGGQWALPAKGEAKSSRVTNRSIGVLTTRRGGGGGAGACPRSRYTLTPLCNHSEVLFVIFPHLSQIGNLLPCPLLSLSLFFSFFLPFLPSIRISNSEVARPA</sequence>
<reference evidence="1" key="1">
    <citation type="submission" date="2025-02" db="EMBL/GenBank/DDBJ databases">
        <authorList>
            <consortium name="NCBI Genome Project"/>
        </authorList>
    </citation>
    <scope>NUCLEOTIDE SEQUENCE</scope>
</reference>
<accession>A0AAJ8DXF1</accession>
<dbReference type="KEGG" id="ang:An01g04840"/>
<dbReference type="RefSeq" id="XP_059599645.1">
    <property type="nucleotide sequence ID" value="XM_059747777.1"/>
</dbReference>
<evidence type="ECO:0000313" key="1">
    <source>
        <dbReference type="RefSeq" id="XP_059599645.1"/>
    </source>
</evidence>
<dbReference type="VEuPathDB" id="FungiDB:An01g04840"/>
<proteinExistence type="predicted"/>
<gene>
    <name evidence="1" type="ORF">An01g04840</name>
</gene>